<dbReference type="SUPFAM" id="SSF55874">
    <property type="entry name" value="ATPase domain of HSP90 chaperone/DNA topoisomerase II/histidine kinase"/>
    <property type="match status" value="1"/>
</dbReference>
<dbReference type="NCBIfam" id="NF041045">
    <property type="entry name" value="RsbA_anti_sig"/>
    <property type="match status" value="1"/>
</dbReference>
<feature type="domain" description="MEDS" evidence="3">
    <location>
        <begin position="4"/>
        <end position="146"/>
    </location>
</feature>
<dbReference type="Proteomes" id="UP001589810">
    <property type="component" value="Unassembled WGS sequence"/>
</dbReference>
<dbReference type="InterPro" id="IPR003594">
    <property type="entry name" value="HATPase_dom"/>
</dbReference>
<evidence type="ECO:0000259" key="3">
    <source>
        <dbReference type="Pfam" id="PF14417"/>
    </source>
</evidence>
<dbReference type="PANTHER" id="PTHR35526">
    <property type="entry name" value="ANTI-SIGMA-F FACTOR RSBW-RELATED"/>
    <property type="match status" value="1"/>
</dbReference>
<organism evidence="4 5">
    <name type="scientific">Kutzneria chonburiensis</name>
    <dbReference type="NCBI Taxonomy" id="1483604"/>
    <lineage>
        <taxon>Bacteria</taxon>
        <taxon>Bacillati</taxon>
        <taxon>Actinomycetota</taxon>
        <taxon>Actinomycetes</taxon>
        <taxon>Pseudonocardiales</taxon>
        <taxon>Pseudonocardiaceae</taxon>
        <taxon>Kutzneria</taxon>
    </lineage>
</organism>
<evidence type="ECO:0000259" key="2">
    <source>
        <dbReference type="Pfam" id="PF13581"/>
    </source>
</evidence>
<protein>
    <submittedName>
        <fullName evidence="4">Anti-sigma factor RsbA family regulatory protein</fullName>
    </submittedName>
</protein>
<dbReference type="Gene3D" id="3.30.565.10">
    <property type="entry name" value="Histidine kinase-like ATPase, C-terminal domain"/>
    <property type="match status" value="1"/>
</dbReference>
<keyword evidence="1" id="KW-0808">Transferase</keyword>
<keyword evidence="1" id="KW-0723">Serine/threonine-protein kinase</keyword>
<dbReference type="InterPro" id="IPR047718">
    <property type="entry name" value="RsbA-like_anti_sig"/>
</dbReference>
<dbReference type="EMBL" id="JBHLUD010000001">
    <property type="protein sequence ID" value="MFC0540425.1"/>
    <property type="molecule type" value="Genomic_DNA"/>
</dbReference>
<evidence type="ECO:0000256" key="1">
    <source>
        <dbReference type="ARBA" id="ARBA00022527"/>
    </source>
</evidence>
<gene>
    <name evidence="4" type="ORF">ACFFH7_02980</name>
</gene>
<feature type="domain" description="Histidine kinase/HSP90-like ATPase" evidence="2">
    <location>
        <begin position="178"/>
        <end position="292"/>
    </location>
</feature>
<dbReference type="RefSeq" id="WP_273939206.1">
    <property type="nucleotide sequence ID" value="NZ_CP097263.1"/>
</dbReference>
<proteinExistence type="predicted"/>
<dbReference type="Pfam" id="PF13581">
    <property type="entry name" value="HATPase_c_2"/>
    <property type="match status" value="1"/>
</dbReference>
<evidence type="ECO:0000313" key="5">
    <source>
        <dbReference type="Proteomes" id="UP001589810"/>
    </source>
</evidence>
<keyword evidence="5" id="KW-1185">Reference proteome</keyword>
<reference evidence="4 5" key="1">
    <citation type="submission" date="2024-09" db="EMBL/GenBank/DDBJ databases">
        <authorList>
            <person name="Sun Q."/>
            <person name="Mori K."/>
        </authorList>
    </citation>
    <scope>NUCLEOTIDE SEQUENCE [LARGE SCALE GENOMIC DNA]</scope>
    <source>
        <strain evidence="4 5">TBRC 1432</strain>
    </source>
</reference>
<accession>A0ABV6MJG2</accession>
<comment type="caution">
    <text evidence="4">The sequence shown here is derived from an EMBL/GenBank/DDBJ whole genome shotgun (WGS) entry which is preliminary data.</text>
</comment>
<keyword evidence="1" id="KW-0418">Kinase</keyword>
<evidence type="ECO:0000313" key="4">
    <source>
        <dbReference type="EMBL" id="MFC0540425.1"/>
    </source>
</evidence>
<dbReference type="InterPro" id="IPR025847">
    <property type="entry name" value="MEDS_domain"/>
</dbReference>
<sequence>MVFRHGAFSYDSLDGYVTRVTGFVRAGLAEDAAVLVILPSNRLDAVRDELGPDGRKVGFLDMGEAGRNPARLIPLWRDLVDRNAGRPCRGVGEPVHEDRGAPAIAECHQHEALLNTAFTATDWRLLCPYAAAQPEPVLSRARANHPWWAGEPNPGYDDGDTLAQPLPEPFGPTTFVRFDLDSVTGVRENAAGKARRFGLDADAVERFTLAVHEVMVNSVDHGGGGGMARLWTEGDDLVCEVRDEGVITDPLVGRRRPTLAQPRGRGMWMVNQLCDLVQVRSSAAFGTVVRLRVAKTGTRDA</sequence>
<dbReference type="InterPro" id="IPR050267">
    <property type="entry name" value="Anti-sigma-factor_SerPK"/>
</dbReference>
<name>A0ABV6MJG2_9PSEU</name>
<dbReference type="PANTHER" id="PTHR35526:SF3">
    <property type="entry name" value="ANTI-SIGMA-F FACTOR RSBW"/>
    <property type="match status" value="1"/>
</dbReference>
<dbReference type="Pfam" id="PF14417">
    <property type="entry name" value="MEDS"/>
    <property type="match status" value="1"/>
</dbReference>
<dbReference type="CDD" id="cd16936">
    <property type="entry name" value="HATPase_RsbW-like"/>
    <property type="match status" value="1"/>
</dbReference>
<dbReference type="InterPro" id="IPR036890">
    <property type="entry name" value="HATPase_C_sf"/>
</dbReference>